<dbReference type="OrthoDB" id="2257100at2759"/>
<dbReference type="eggNOG" id="ENOG502SG5D">
    <property type="taxonomic scope" value="Eukaryota"/>
</dbReference>
<dbReference type="RefSeq" id="XP_007802479.1">
    <property type="nucleotide sequence ID" value="XM_007804288.1"/>
</dbReference>
<feature type="region of interest" description="Disordered" evidence="2">
    <location>
        <begin position="340"/>
        <end position="390"/>
    </location>
</feature>
<accession>U1GI28</accession>
<proteinExistence type="predicted"/>
<dbReference type="HOGENOM" id="CLU_606947_0_0_1"/>
<feature type="transmembrane region" description="Helical" evidence="3">
    <location>
        <begin position="172"/>
        <end position="196"/>
    </location>
</feature>
<feature type="transmembrane region" description="Helical" evidence="3">
    <location>
        <begin position="27"/>
        <end position="52"/>
    </location>
</feature>
<evidence type="ECO:0000256" key="3">
    <source>
        <dbReference type="SAM" id="Phobius"/>
    </source>
</evidence>
<dbReference type="InterPro" id="IPR046347">
    <property type="entry name" value="bZIP_sf"/>
</dbReference>
<feature type="coiled-coil region" evidence="1">
    <location>
        <begin position="403"/>
        <end position="430"/>
    </location>
</feature>
<protein>
    <recommendedName>
        <fullName evidence="4">BZIP domain-containing protein</fullName>
    </recommendedName>
</protein>
<dbReference type="GeneID" id="19236738"/>
<gene>
    <name evidence="5" type="ORF">EPUS_01683</name>
</gene>
<organism evidence="5 6">
    <name type="scientific">Endocarpon pusillum (strain Z07020 / HMAS-L-300199)</name>
    <name type="common">Lichen-forming fungus</name>
    <dbReference type="NCBI Taxonomy" id="1263415"/>
    <lineage>
        <taxon>Eukaryota</taxon>
        <taxon>Fungi</taxon>
        <taxon>Dikarya</taxon>
        <taxon>Ascomycota</taxon>
        <taxon>Pezizomycotina</taxon>
        <taxon>Eurotiomycetes</taxon>
        <taxon>Chaetothyriomycetidae</taxon>
        <taxon>Verrucariales</taxon>
        <taxon>Verrucariaceae</taxon>
        <taxon>Endocarpon</taxon>
    </lineage>
</organism>
<dbReference type="Pfam" id="PF07716">
    <property type="entry name" value="bZIP_2"/>
    <property type="match status" value="1"/>
</dbReference>
<keyword evidence="3" id="KW-0472">Membrane</keyword>
<evidence type="ECO:0000313" key="6">
    <source>
        <dbReference type="Proteomes" id="UP000019373"/>
    </source>
</evidence>
<feature type="compositionally biased region" description="Low complexity" evidence="2">
    <location>
        <begin position="356"/>
        <end position="374"/>
    </location>
</feature>
<dbReference type="CDD" id="cd12193">
    <property type="entry name" value="bZIP_GCN4"/>
    <property type="match status" value="1"/>
</dbReference>
<evidence type="ECO:0000313" key="5">
    <source>
        <dbReference type="EMBL" id="ERF71768.1"/>
    </source>
</evidence>
<sequence length="451" mass="49491">MDYMRKEQNTPPRGTRSWSKEPSKFDIVWFLLFSITALGLTLAVSFSCSTVATSNLHMYSVSPAALIQGLSHSSNTTRRSGNNISNTTKGLWTAEFGIADLPDQYLFGISGLCRYWNQTDETTCRYHFPQVPSLLEAVHEDSGSSSIQDNWTQLLTQTKISTVGKTMLYRRFVTAAAGLLITSILFAFGIITFTLFRPEHLKISIFLDIVDAIMAITAAIMWSNIQTSQASALRAAAPEATGVMLNQMMKVGPGLGFIWGLAWSSSVDYPHYQSTLDPHLPETQAPLGVIDLQEQYESDAFQSWHSYNPCDNALLPSVPIDHEPSSLDNLTAFNNDDTILDIPLTSHPDPTPDPVSAGSKSSSSPKEISSQPGSNSASTSRIEKRKANTLAARRYRQKRLDRVAELESALEATRLERDTLKVQVAKLQGETQVLRALVRGGPGGGRGVKTT</sequence>
<dbReference type="InterPro" id="IPR004827">
    <property type="entry name" value="bZIP"/>
</dbReference>
<keyword evidence="6" id="KW-1185">Reference proteome</keyword>
<dbReference type="Gene3D" id="1.20.5.170">
    <property type="match status" value="1"/>
</dbReference>
<evidence type="ECO:0000259" key="4">
    <source>
        <dbReference type="PROSITE" id="PS50217"/>
    </source>
</evidence>
<name>U1GI28_ENDPU</name>
<reference evidence="6" key="1">
    <citation type="journal article" date="2014" name="BMC Genomics">
        <title>Genome characteristics reveal the impact of lichenization on lichen-forming fungus Endocarpon pusillum Hedwig (Verrucariales, Ascomycota).</title>
        <authorList>
            <person name="Wang Y.-Y."/>
            <person name="Liu B."/>
            <person name="Zhang X.-Y."/>
            <person name="Zhou Q.-M."/>
            <person name="Zhang T."/>
            <person name="Li H."/>
            <person name="Yu Y.-F."/>
            <person name="Zhang X.-L."/>
            <person name="Hao X.-Y."/>
            <person name="Wang M."/>
            <person name="Wang L."/>
            <person name="Wei J.-C."/>
        </authorList>
    </citation>
    <scope>NUCLEOTIDE SEQUENCE [LARGE SCALE GENOMIC DNA]</scope>
    <source>
        <strain evidence="6">Z07020 / HMAS-L-300199</strain>
    </source>
</reference>
<keyword evidence="3" id="KW-1133">Transmembrane helix</keyword>
<dbReference type="AlphaFoldDB" id="U1GI28"/>
<dbReference type="SUPFAM" id="SSF57959">
    <property type="entry name" value="Leucine zipper domain"/>
    <property type="match status" value="1"/>
</dbReference>
<evidence type="ECO:0000256" key="1">
    <source>
        <dbReference type="SAM" id="Coils"/>
    </source>
</evidence>
<feature type="transmembrane region" description="Helical" evidence="3">
    <location>
        <begin position="203"/>
        <end position="222"/>
    </location>
</feature>
<dbReference type="PROSITE" id="PS00036">
    <property type="entry name" value="BZIP_BASIC"/>
    <property type="match status" value="1"/>
</dbReference>
<dbReference type="Proteomes" id="UP000019373">
    <property type="component" value="Unassembled WGS sequence"/>
</dbReference>
<evidence type="ECO:0000256" key="2">
    <source>
        <dbReference type="SAM" id="MobiDB-lite"/>
    </source>
</evidence>
<feature type="domain" description="BZIP" evidence="4">
    <location>
        <begin position="378"/>
        <end position="439"/>
    </location>
</feature>
<keyword evidence="3" id="KW-0812">Transmembrane</keyword>
<dbReference type="GO" id="GO:0003700">
    <property type="term" value="F:DNA-binding transcription factor activity"/>
    <property type="evidence" value="ECO:0007669"/>
    <property type="project" value="InterPro"/>
</dbReference>
<dbReference type="PROSITE" id="PS50217">
    <property type="entry name" value="BZIP"/>
    <property type="match status" value="1"/>
</dbReference>
<dbReference type="EMBL" id="KE721191">
    <property type="protein sequence ID" value="ERF71768.1"/>
    <property type="molecule type" value="Genomic_DNA"/>
</dbReference>
<keyword evidence="1" id="KW-0175">Coiled coil</keyword>